<name>A0A841L6M7_9FIRM</name>
<keyword evidence="2" id="KW-1185">Reference proteome</keyword>
<protein>
    <submittedName>
        <fullName evidence="1">Uncharacterized protein</fullName>
    </submittedName>
</protein>
<accession>A0A841L6M7</accession>
<sequence length="63" mass="7467">MHSWIMQEVFWHNCKQISQADLLSTLITIVLLKSEMKKLVYNFSMTNEDPRYFEAAEKVKTLS</sequence>
<gene>
    <name evidence="1" type="ORF">HNQ80_004917</name>
</gene>
<dbReference type="EMBL" id="JACHEN010000047">
    <property type="protein sequence ID" value="MBB6218742.1"/>
    <property type="molecule type" value="Genomic_DNA"/>
</dbReference>
<evidence type="ECO:0000313" key="1">
    <source>
        <dbReference type="EMBL" id="MBB6218742.1"/>
    </source>
</evidence>
<comment type="caution">
    <text evidence="1">The sequence shown here is derived from an EMBL/GenBank/DDBJ whole genome shotgun (WGS) entry which is preliminary data.</text>
</comment>
<organism evidence="1 2">
    <name type="scientific">Anaerosolibacter carboniphilus</name>
    <dbReference type="NCBI Taxonomy" id="1417629"/>
    <lineage>
        <taxon>Bacteria</taxon>
        <taxon>Bacillati</taxon>
        <taxon>Bacillota</taxon>
        <taxon>Clostridia</taxon>
        <taxon>Peptostreptococcales</taxon>
        <taxon>Thermotaleaceae</taxon>
        <taxon>Anaerosolibacter</taxon>
    </lineage>
</organism>
<dbReference type="Proteomes" id="UP000579281">
    <property type="component" value="Unassembled WGS sequence"/>
</dbReference>
<reference evidence="1 2" key="1">
    <citation type="submission" date="2020-08" db="EMBL/GenBank/DDBJ databases">
        <title>Genomic Encyclopedia of Type Strains, Phase IV (KMG-IV): sequencing the most valuable type-strain genomes for metagenomic binning, comparative biology and taxonomic classification.</title>
        <authorList>
            <person name="Goeker M."/>
        </authorList>
    </citation>
    <scope>NUCLEOTIDE SEQUENCE [LARGE SCALE GENOMIC DNA]</scope>
    <source>
        <strain evidence="1 2">DSM 103526</strain>
    </source>
</reference>
<dbReference type="AlphaFoldDB" id="A0A841L6M7"/>
<evidence type="ECO:0000313" key="2">
    <source>
        <dbReference type="Proteomes" id="UP000579281"/>
    </source>
</evidence>
<proteinExistence type="predicted"/>